<dbReference type="Pfam" id="PF00015">
    <property type="entry name" value="MCPsignal"/>
    <property type="match status" value="1"/>
</dbReference>
<dbReference type="Pfam" id="PF12729">
    <property type="entry name" value="4HB_MCP_1"/>
    <property type="match status" value="1"/>
</dbReference>
<keyword evidence="7" id="KW-0812">Transmembrane</keyword>
<gene>
    <name evidence="10" type="ORF">M5X19_30175</name>
</gene>
<dbReference type="CDD" id="cd11386">
    <property type="entry name" value="MCP_signal"/>
    <property type="match status" value="1"/>
</dbReference>
<keyword evidence="3 7" id="KW-0472">Membrane</keyword>
<dbReference type="Proteomes" id="UP001527099">
    <property type="component" value="Unassembled WGS sequence"/>
</dbReference>
<organism evidence="10 11">
    <name type="scientific">Paenibacillus alginolyticus</name>
    <dbReference type="NCBI Taxonomy" id="59839"/>
    <lineage>
        <taxon>Bacteria</taxon>
        <taxon>Bacillati</taxon>
        <taxon>Bacillota</taxon>
        <taxon>Bacilli</taxon>
        <taxon>Bacillales</taxon>
        <taxon>Paenibacillaceae</taxon>
        <taxon>Paenibacillus</taxon>
    </lineage>
</organism>
<name>A0ABT4GLL6_9BACL</name>
<evidence type="ECO:0000256" key="4">
    <source>
        <dbReference type="ARBA" id="ARBA00023224"/>
    </source>
</evidence>
<evidence type="ECO:0000256" key="7">
    <source>
        <dbReference type="SAM" id="Phobius"/>
    </source>
</evidence>
<evidence type="ECO:0000259" key="8">
    <source>
        <dbReference type="PROSITE" id="PS50111"/>
    </source>
</evidence>
<comment type="subcellular location">
    <subcellularLocation>
        <location evidence="1">Cell membrane</location>
    </subcellularLocation>
</comment>
<dbReference type="InterPro" id="IPR004089">
    <property type="entry name" value="MCPsignal_dom"/>
</dbReference>
<comment type="similarity">
    <text evidence="5">Belongs to the methyl-accepting chemotaxis (MCP) protein family.</text>
</comment>
<dbReference type="InterPro" id="IPR024478">
    <property type="entry name" value="HlyB_4HB_MCP"/>
</dbReference>
<feature type="transmembrane region" description="Helical" evidence="7">
    <location>
        <begin position="16"/>
        <end position="34"/>
    </location>
</feature>
<dbReference type="Gene3D" id="1.10.287.950">
    <property type="entry name" value="Methyl-accepting chemotaxis protein"/>
    <property type="match status" value="1"/>
</dbReference>
<sequence>MKKRIPSISVTVGRKLYASFTIILIMMCVLAWFTTSGLKNINQKTKNITGNWMSGVEIINHINYLTEHVLALEFQNMIEADTSTSDFINEEISQTIKKIDQEFELYEKRSNSPEELDLLVKVKTAWSDYISLHTQMVQYATKADIIKGAGKDGPPIIKLIQESQQLFTSMKQDMVKLVKMNHDGAQNASNEADKLYISNVISSIVYVLIAALVAMGLAFLLSIHISKPVRLVSKAMEQAAAGDLSIQVPNIKNRDEIGDLVHSLQTLIRNFGEIVNHIQDASVQVAVSSQQLTAGSAETSLAANQVSVSMQEVAARAEHQMQSSEQTSRAMEDMSHGIQRIAETSGQVSELAVETTRQAEQGNAKIQQAIHKMNALNKSVEQSAVQLNRLNERSTEIGGIVTIIRDIASQTSLLALNASIEAARAGEYGRGFAVVANEVKKLAEQSNQSASQISELIHAIQSDSEQAVSMMTLGINEIHEGSRSIQEAGANFGQIVLSAEHLSEQIQEVAAASEQMHASGEEVSASVTEMAELSRQSFENTQQVASISMDQLTAMEEMSASTTSLSHISVQLLQVTAKFKLK</sequence>
<evidence type="ECO:0000256" key="5">
    <source>
        <dbReference type="ARBA" id="ARBA00029447"/>
    </source>
</evidence>
<evidence type="ECO:0000256" key="6">
    <source>
        <dbReference type="PROSITE-ProRule" id="PRU00284"/>
    </source>
</evidence>
<dbReference type="CDD" id="cd06225">
    <property type="entry name" value="HAMP"/>
    <property type="match status" value="1"/>
</dbReference>
<evidence type="ECO:0000256" key="2">
    <source>
        <dbReference type="ARBA" id="ARBA00022475"/>
    </source>
</evidence>
<evidence type="ECO:0000256" key="1">
    <source>
        <dbReference type="ARBA" id="ARBA00004236"/>
    </source>
</evidence>
<dbReference type="PRINTS" id="PR00260">
    <property type="entry name" value="CHEMTRNSDUCR"/>
</dbReference>
<proteinExistence type="inferred from homology"/>
<feature type="transmembrane region" description="Helical" evidence="7">
    <location>
        <begin position="204"/>
        <end position="225"/>
    </location>
</feature>
<keyword evidence="7" id="KW-1133">Transmembrane helix</keyword>
<comment type="caution">
    <text evidence="10">The sequence shown here is derived from an EMBL/GenBank/DDBJ whole genome shotgun (WGS) entry which is preliminary data.</text>
</comment>
<keyword evidence="2" id="KW-1003">Cell membrane</keyword>
<dbReference type="RefSeq" id="WP_029193304.1">
    <property type="nucleotide sequence ID" value="NZ_JAMDMW010000175.1"/>
</dbReference>
<evidence type="ECO:0000256" key="3">
    <source>
        <dbReference type="ARBA" id="ARBA00023136"/>
    </source>
</evidence>
<evidence type="ECO:0000259" key="9">
    <source>
        <dbReference type="PROSITE" id="PS50885"/>
    </source>
</evidence>
<protein>
    <submittedName>
        <fullName evidence="10">Methyl-accepting chemotaxis protein</fullName>
    </submittedName>
</protein>
<feature type="domain" description="HAMP" evidence="9">
    <location>
        <begin position="223"/>
        <end position="276"/>
    </location>
</feature>
<dbReference type="EMBL" id="JAMDMX010000124">
    <property type="protein sequence ID" value="MCY9697100.1"/>
    <property type="molecule type" value="Genomic_DNA"/>
</dbReference>
<accession>A0ABT4GLL6</accession>
<dbReference type="SMART" id="SM00304">
    <property type="entry name" value="HAMP"/>
    <property type="match status" value="1"/>
</dbReference>
<dbReference type="PROSITE" id="PS50111">
    <property type="entry name" value="CHEMOTAXIS_TRANSDUC_2"/>
    <property type="match status" value="1"/>
</dbReference>
<dbReference type="SUPFAM" id="SSF58104">
    <property type="entry name" value="Methyl-accepting chemotaxis protein (MCP) signaling domain"/>
    <property type="match status" value="1"/>
</dbReference>
<dbReference type="PANTHER" id="PTHR32089">
    <property type="entry name" value="METHYL-ACCEPTING CHEMOTAXIS PROTEIN MCPB"/>
    <property type="match status" value="1"/>
</dbReference>
<dbReference type="InterPro" id="IPR004090">
    <property type="entry name" value="Chemotax_Me-accpt_rcpt"/>
</dbReference>
<keyword evidence="11" id="KW-1185">Reference proteome</keyword>
<dbReference type="Gene3D" id="6.10.340.10">
    <property type="match status" value="1"/>
</dbReference>
<dbReference type="InterPro" id="IPR003660">
    <property type="entry name" value="HAMP_dom"/>
</dbReference>
<dbReference type="Pfam" id="PF00672">
    <property type="entry name" value="HAMP"/>
    <property type="match status" value="1"/>
</dbReference>
<keyword evidence="4 6" id="KW-0807">Transducer</keyword>
<evidence type="ECO:0000313" key="10">
    <source>
        <dbReference type="EMBL" id="MCY9697100.1"/>
    </source>
</evidence>
<dbReference type="SMART" id="SM00283">
    <property type="entry name" value="MA"/>
    <property type="match status" value="1"/>
</dbReference>
<dbReference type="PANTHER" id="PTHR32089:SF112">
    <property type="entry name" value="LYSOZYME-LIKE PROTEIN-RELATED"/>
    <property type="match status" value="1"/>
</dbReference>
<dbReference type="PROSITE" id="PS50885">
    <property type="entry name" value="HAMP"/>
    <property type="match status" value="1"/>
</dbReference>
<feature type="domain" description="Methyl-accepting transducer" evidence="8">
    <location>
        <begin position="295"/>
        <end position="531"/>
    </location>
</feature>
<reference evidence="10 11" key="1">
    <citation type="submission" date="2022-05" db="EMBL/GenBank/DDBJ databases">
        <title>Genome Sequencing of Bee-Associated Microbes.</title>
        <authorList>
            <person name="Dunlap C."/>
        </authorList>
    </citation>
    <scope>NUCLEOTIDE SEQUENCE [LARGE SCALE GENOMIC DNA]</scope>
    <source>
        <strain evidence="10 11">NRRL B-14421</strain>
    </source>
</reference>
<evidence type="ECO:0000313" key="11">
    <source>
        <dbReference type="Proteomes" id="UP001527099"/>
    </source>
</evidence>